<name>A0A8K1FC95_PYTOL</name>
<keyword evidence="3" id="KW-1185">Reference proteome</keyword>
<dbReference type="OrthoDB" id="152136at2759"/>
<reference evidence="2" key="1">
    <citation type="submission" date="2019-03" db="EMBL/GenBank/DDBJ databases">
        <title>Long read genome sequence of the mycoparasitic Pythium oligandrum ATCC 38472 isolated from sugarbeet rhizosphere.</title>
        <authorList>
            <person name="Gaulin E."/>
        </authorList>
    </citation>
    <scope>NUCLEOTIDE SEQUENCE</scope>
    <source>
        <strain evidence="2">ATCC 38472_TT</strain>
    </source>
</reference>
<evidence type="ECO:0000256" key="1">
    <source>
        <dbReference type="SAM" id="MobiDB-lite"/>
    </source>
</evidence>
<evidence type="ECO:0000313" key="3">
    <source>
        <dbReference type="Proteomes" id="UP000794436"/>
    </source>
</evidence>
<dbReference type="Proteomes" id="UP000794436">
    <property type="component" value="Unassembled WGS sequence"/>
</dbReference>
<gene>
    <name evidence="2" type="ORF">Poli38472_013554</name>
</gene>
<dbReference type="AlphaFoldDB" id="A0A8K1FC95"/>
<evidence type="ECO:0000313" key="2">
    <source>
        <dbReference type="EMBL" id="TMW58080.1"/>
    </source>
</evidence>
<sequence length="333" mass="37302">MAQRRRLALRQIAEPELIDVLSDSDENGDVDMEAAAPSFALLPTVSEAPSVTAPGAGEVETTQELSPPTPLDGTKPNKRRKSAIAMTKANGTQVTNGDVNDAGGKADIVALYQEGVLSQHTLRLHYIRRKPSSLCHRHTMPIEHDFVLPPPTLSLLEVISPPEISLESTDSATNAVDTLSKIDMKPVDDRELHQVLQSVREHWYLPRSTSNETRESWRRLQECDWGTAIQSPTATDELPTTSDVVWLLQDLQSDAFAMFVWQNLLLPIIKRESHATTSVVYELCDALLQHKCFRSLLPKDFRAQLRAKNLRAIDSPLAIELELHLIRRFLELR</sequence>
<protein>
    <submittedName>
        <fullName evidence="2">Uncharacterized protein</fullName>
    </submittedName>
</protein>
<accession>A0A8K1FC95</accession>
<feature type="region of interest" description="Disordered" evidence="1">
    <location>
        <begin position="49"/>
        <end position="81"/>
    </location>
</feature>
<proteinExistence type="predicted"/>
<organism evidence="2 3">
    <name type="scientific">Pythium oligandrum</name>
    <name type="common">Mycoparasitic fungus</name>
    <dbReference type="NCBI Taxonomy" id="41045"/>
    <lineage>
        <taxon>Eukaryota</taxon>
        <taxon>Sar</taxon>
        <taxon>Stramenopiles</taxon>
        <taxon>Oomycota</taxon>
        <taxon>Peronosporomycetes</taxon>
        <taxon>Pythiales</taxon>
        <taxon>Pythiaceae</taxon>
        <taxon>Pythium</taxon>
    </lineage>
</organism>
<dbReference type="EMBL" id="SPLM01000113">
    <property type="protein sequence ID" value="TMW58080.1"/>
    <property type="molecule type" value="Genomic_DNA"/>
</dbReference>
<comment type="caution">
    <text evidence="2">The sequence shown here is derived from an EMBL/GenBank/DDBJ whole genome shotgun (WGS) entry which is preliminary data.</text>
</comment>